<comment type="caution">
    <text evidence="4">The sequence shown here is derived from an EMBL/GenBank/DDBJ whole genome shotgun (WGS) entry which is preliminary data.</text>
</comment>
<feature type="compositionally biased region" description="Polar residues" evidence="2">
    <location>
        <begin position="520"/>
        <end position="536"/>
    </location>
</feature>
<dbReference type="Pfam" id="PF03184">
    <property type="entry name" value="DDE_1"/>
    <property type="match status" value="1"/>
</dbReference>
<dbReference type="OrthoDB" id="125347at2759"/>
<feature type="region of interest" description="Disordered" evidence="2">
    <location>
        <begin position="520"/>
        <end position="555"/>
    </location>
</feature>
<dbReference type="InterPro" id="IPR009057">
    <property type="entry name" value="Homeodomain-like_sf"/>
</dbReference>
<dbReference type="GeneID" id="70236130"/>
<dbReference type="PANTHER" id="PTHR19303:SF73">
    <property type="entry name" value="PROTEIN PDC2"/>
    <property type="match status" value="1"/>
</dbReference>
<dbReference type="AlphaFoldDB" id="A0A9P8T5I9"/>
<dbReference type="Gene3D" id="1.10.10.60">
    <property type="entry name" value="Homeodomain-like"/>
    <property type="match status" value="1"/>
</dbReference>
<reference evidence="4" key="1">
    <citation type="journal article" date="2021" name="Open Biol.">
        <title>Shared evolutionary footprints suggest mitochondrial oxidative damage underlies multiple complex I losses in fungi.</title>
        <authorList>
            <person name="Schikora-Tamarit M.A."/>
            <person name="Marcet-Houben M."/>
            <person name="Nosek J."/>
            <person name="Gabaldon T."/>
        </authorList>
    </citation>
    <scope>NUCLEOTIDE SEQUENCE</scope>
    <source>
        <strain evidence="4">CBS6075</strain>
    </source>
</reference>
<accession>A0A9P8T5I9</accession>
<dbReference type="SUPFAM" id="SSF46689">
    <property type="entry name" value="Homeodomain-like"/>
    <property type="match status" value="1"/>
</dbReference>
<reference evidence="4" key="2">
    <citation type="submission" date="2021-01" db="EMBL/GenBank/DDBJ databases">
        <authorList>
            <person name="Schikora-Tamarit M.A."/>
        </authorList>
    </citation>
    <scope>NUCLEOTIDE SEQUENCE</scope>
    <source>
        <strain evidence="4">CBS6075</strain>
    </source>
</reference>
<evidence type="ECO:0000313" key="4">
    <source>
        <dbReference type="EMBL" id="KAH3665976.1"/>
    </source>
</evidence>
<sequence length="555" mass="63869">MEETIIRAARRDKHVTFTIKEKNQIIEKYNSLPLSERTHDRIADWTRVNLKKELKLTTFRDIIRRGTQECVHEDQARAKRPKWPELEEMLMSWISQLKLCNITVTGPAIIETANIFFSKLYPNQEEQPSFSNGWLTGFKKRNNIKLYTFSQEADSTKIDETAMVRLRTISGSYNLDDIYNMDETGLFWRMTPKRGLATQPGSVLKKEKSKITVILCTNGSGTDKFPLWIIGKHKKPPCFRNFDPQAMDCQWKYNTRAWATSDLILEWFEAFCKHVGDRRVLLTLDNAPNHTKALRNLTIPDNIEIEFLPRNTATQFQPLDQGIIQTFKLLYRKRFLRFLTNHIANRLSERGASDIQLDPLKQYQLSDAIMNAALSWQTVELRTITNCFRKSTLVNREPTEHEIPVIDLSAEIDQYQQVSNEEVSIERFLNPPEENFNISFEQTGTLEEARKVVIDHFEEMASYDESDEIEAPEKKVSPSEACSMIESAIKAFAECPPTYPGEGELIKEIIDDLKHAVQRSQSVIGSHSPQSIVSSHLRQRTLDETISTSGGASQS</sequence>
<keyword evidence="1" id="KW-0238">DNA-binding</keyword>
<dbReference type="PROSITE" id="PS51253">
    <property type="entry name" value="HTH_CENPB"/>
    <property type="match status" value="1"/>
</dbReference>
<evidence type="ECO:0000256" key="2">
    <source>
        <dbReference type="SAM" id="MobiDB-lite"/>
    </source>
</evidence>
<protein>
    <recommendedName>
        <fullName evidence="3">HTH CENPB-type domain-containing protein</fullName>
    </recommendedName>
</protein>
<dbReference type="RefSeq" id="XP_046061180.1">
    <property type="nucleotide sequence ID" value="XM_046205213.1"/>
</dbReference>
<evidence type="ECO:0000259" key="3">
    <source>
        <dbReference type="PROSITE" id="PS51253"/>
    </source>
</evidence>
<dbReference type="SMART" id="SM00674">
    <property type="entry name" value="CENPB"/>
    <property type="match status" value="1"/>
</dbReference>
<proteinExistence type="predicted"/>
<keyword evidence="5" id="KW-1185">Reference proteome</keyword>
<dbReference type="Proteomes" id="UP000769157">
    <property type="component" value="Unassembled WGS sequence"/>
</dbReference>
<dbReference type="InterPro" id="IPR050863">
    <property type="entry name" value="CenT-Element_Derived"/>
</dbReference>
<dbReference type="PANTHER" id="PTHR19303">
    <property type="entry name" value="TRANSPOSON"/>
    <property type="match status" value="1"/>
</dbReference>
<dbReference type="Pfam" id="PF03221">
    <property type="entry name" value="HTH_Tnp_Tc5"/>
    <property type="match status" value="1"/>
</dbReference>
<dbReference type="GO" id="GO:0003677">
    <property type="term" value="F:DNA binding"/>
    <property type="evidence" value="ECO:0007669"/>
    <property type="project" value="UniProtKB-KW"/>
</dbReference>
<organism evidence="4 5">
    <name type="scientific">Ogataea philodendri</name>
    <dbReference type="NCBI Taxonomy" id="1378263"/>
    <lineage>
        <taxon>Eukaryota</taxon>
        <taxon>Fungi</taxon>
        <taxon>Dikarya</taxon>
        <taxon>Ascomycota</taxon>
        <taxon>Saccharomycotina</taxon>
        <taxon>Pichiomycetes</taxon>
        <taxon>Pichiales</taxon>
        <taxon>Pichiaceae</taxon>
        <taxon>Ogataea</taxon>
    </lineage>
</organism>
<dbReference type="InterPro" id="IPR004875">
    <property type="entry name" value="DDE_SF_endonuclease_dom"/>
</dbReference>
<dbReference type="GO" id="GO:0005634">
    <property type="term" value="C:nucleus"/>
    <property type="evidence" value="ECO:0007669"/>
    <property type="project" value="TreeGrafter"/>
</dbReference>
<feature type="compositionally biased region" description="Polar residues" evidence="2">
    <location>
        <begin position="544"/>
        <end position="555"/>
    </location>
</feature>
<evidence type="ECO:0000256" key="1">
    <source>
        <dbReference type="ARBA" id="ARBA00023125"/>
    </source>
</evidence>
<dbReference type="InterPro" id="IPR006600">
    <property type="entry name" value="HTH_CenpB_DNA-bd_dom"/>
</dbReference>
<gene>
    <name evidence="4" type="ORF">OGAPHI_004165</name>
</gene>
<feature type="domain" description="HTH CENPB-type" evidence="3">
    <location>
        <begin position="74"/>
        <end position="148"/>
    </location>
</feature>
<name>A0A9P8T5I9_9ASCO</name>
<dbReference type="EMBL" id="JAEUBE010000295">
    <property type="protein sequence ID" value="KAH3665976.1"/>
    <property type="molecule type" value="Genomic_DNA"/>
</dbReference>
<evidence type="ECO:0000313" key="5">
    <source>
        <dbReference type="Proteomes" id="UP000769157"/>
    </source>
</evidence>